<gene>
    <name evidence="3" type="ORF">M9458_001254</name>
</gene>
<dbReference type="AlphaFoldDB" id="A0ABD0RYR2"/>
<dbReference type="Pfam" id="PF23344">
    <property type="entry name" value="ZP-N"/>
    <property type="match status" value="1"/>
</dbReference>
<keyword evidence="4" id="KW-1185">Reference proteome</keyword>
<accession>A0ABD0RYR2</accession>
<dbReference type="EMBL" id="JAMKFB020000001">
    <property type="protein sequence ID" value="KAL0203236.1"/>
    <property type="molecule type" value="Genomic_DNA"/>
</dbReference>
<protein>
    <recommendedName>
        <fullName evidence="2">ZP-N domain-containing protein</fullName>
    </recommendedName>
</protein>
<keyword evidence="1" id="KW-0325">Glycoprotein</keyword>
<organism evidence="3 4">
    <name type="scientific">Cirrhinus mrigala</name>
    <name type="common">Mrigala</name>
    <dbReference type="NCBI Taxonomy" id="683832"/>
    <lineage>
        <taxon>Eukaryota</taxon>
        <taxon>Metazoa</taxon>
        <taxon>Chordata</taxon>
        <taxon>Craniata</taxon>
        <taxon>Vertebrata</taxon>
        <taxon>Euteleostomi</taxon>
        <taxon>Actinopterygii</taxon>
        <taxon>Neopterygii</taxon>
        <taxon>Teleostei</taxon>
        <taxon>Ostariophysi</taxon>
        <taxon>Cypriniformes</taxon>
        <taxon>Cyprinidae</taxon>
        <taxon>Labeoninae</taxon>
        <taxon>Labeonini</taxon>
        <taxon>Cirrhinus</taxon>
    </lineage>
</organism>
<dbReference type="InterPro" id="IPR055356">
    <property type="entry name" value="ZP-N"/>
</dbReference>
<dbReference type="Proteomes" id="UP001529510">
    <property type="component" value="Unassembled WGS sequence"/>
</dbReference>
<feature type="non-terminal residue" evidence="3">
    <location>
        <position position="51"/>
    </location>
</feature>
<evidence type="ECO:0000256" key="1">
    <source>
        <dbReference type="ARBA" id="ARBA00023180"/>
    </source>
</evidence>
<name>A0ABD0RYR2_CIRMR</name>
<reference evidence="3 4" key="1">
    <citation type="submission" date="2024-05" db="EMBL/GenBank/DDBJ databases">
        <title>Genome sequencing and assembly of Indian major carp, Cirrhinus mrigala (Hamilton, 1822).</title>
        <authorList>
            <person name="Mohindra V."/>
            <person name="Chowdhury L.M."/>
            <person name="Lal K."/>
            <person name="Jena J.K."/>
        </authorList>
    </citation>
    <scope>NUCLEOTIDE SEQUENCE [LARGE SCALE GENOMIC DNA]</scope>
    <source>
        <strain evidence="3">CM1030</strain>
        <tissue evidence="3">Blood</tissue>
    </source>
</reference>
<feature type="domain" description="ZP-N" evidence="2">
    <location>
        <begin position="3"/>
        <end position="51"/>
    </location>
</feature>
<proteinExistence type="predicted"/>
<dbReference type="PANTHER" id="PTHR23343">
    <property type="entry name" value="ZONA PELLUCIDA SPERM-BINDING PROTEIN"/>
    <property type="match status" value="1"/>
</dbReference>
<evidence type="ECO:0000313" key="4">
    <source>
        <dbReference type="Proteomes" id="UP001529510"/>
    </source>
</evidence>
<comment type="caution">
    <text evidence="3">The sequence shown here is derived from an EMBL/GenBank/DDBJ whole genome shotgun (WGS) entry which is preliminary data.</text>
</comment>
<sequence>MDRHFVFSVHSSAADPPLSPASLVTAGDSSCTPQKVTADLALFKIPLDECG</sequence>
<evidence type="ECO:0000313" key="3">
    <source>
        <dbReference type="EMBL" id="KAL0203236.1"/>
    </source>
</evidence>
<dbReference type="InterPro" id="IPR051148">
    <property type="entry name" value="Zona_Pellucida_Domain_gp"/>
</dbReference>
<evidence type="ECO:0000259" key="2">
    <source>
        <dbReference type="Pfam" id="PF23344"/>
    </source>
</evidence>
<dbReference type="PANTHER" id="PTHR23343:SF117">
    <property type="entry name" value="ZONA PELLUCIDA SPERM-BINDING PROTEIN 4-LIKE ISOFORM X1"/>
    <property type="match status" value="1"/>
</dbReference>